<dbReference type="EMBL" id="JACBKZ010000006">
    <property type="protein sequence ID" value="KAF5948413.1"/>
    <property type="molecule type" value="Genomic_DNA"/>
</dbReference>
<dbReference type="AlphaFoldDB" id="A0A7J7H607"/>
<evidence type="ECO:0000313" key="2">
    <source>
        <dbReference type="Proteomes" id="UP000593564"/>
    </source>
</evidence>
<dbReference type="Proteomes" id="UP000593564">
    <property type="component" value="Unassembled WGS sequence"/>
</dbReference>
<protein>
    <submittedName>
        <fullName evidence="1">Uncharacterized protein</fullName>
    </submittedName>
</protein>
<keyword evidence="2" id="KW-1185">Reference proteome</keyword>
<evidence type="ECO:0000313" key="1">
    <source>
        <dbReference type="EMBL" id="KAF5948413.1"/>
    </source>
</evidence>
<organism evidence="1 2">
    <name type="scientific">Camellia sinensis</name>
    <name type="common">Tea plant</name>
    <name type="synonym">Thea sinensis</name>
    <dbReference type="NCBI Taxonomy" id="4442"/>
    <lineage>
        <taxon>Eukaryota</taxon>
        <taxon>Viridiplantae</taxon>
        <taxon>Streptophyta</taxon>
        <taxon>Embryophyta</taxon>
        <taxon>Tracheophyta</taxon>
        <taxon>Spermatophyta</taxon>
        <taxon>Magnoliopsida</taxon>
        <taxon>eudicotyledons</taxon>
        <taxon>Gunneridae</taxon>
        <taxon>Pentapetalae</taxon>
        <taxon>asterids</taxon>
        <taxon>Ericales</taxon>
        <taxon>Theaceae</taxon>
        <taxon>Camellia</taxon>
    </lineage>
</organism>
<reference evidence="1 2" key="2">
    <citation type="submission" date="2020-07" db="EMBL/GenBank/DDBJ databases">
        <title>Genome assembly of wild tea tree DASZ reveals pedigree and selection history of tea varieties.</title>
        <authorList>
            <person name="Zhang W."/>
        </authorList>
    </citation>
    <scope>NUCLEOTIDE SEQUENCE [LARGE SCALE GENOMIC DNA]</scope>
    <source>
        <strain evidence="2">cv. G240</strain>
        <tissue evidence="1">Leaf</tissue>
    </source>
</reference>
<reference evidence="2" key="1">
    <citation type="journal article" date="2020" name="Nat. Commun.">
        <title>Genome assembly of wild tea tree DASZ reveals pedigree and selection history of tea varieties.</title>
        <authorList>
            <person name="Zhang W."/>
            <person name="Zhang Y."/>
            <person name="Qiu H."/>
            <person name="Guo Y."/>
            <person name="Wan H."/>
            <person name="Zhang X."/>
            <person name="Scossa F."/>
            <person name="Alseekh S."/>
            <person name="Zhang Q."/>
            <person name="Wang P."/>
            <person name="Xu L."/>
            <person name="Schmidt M.H."/>
            <person name="Jia X."/>
            <person name="Li D."/>
            <person name="Zhu A."/>
            <person name="Guo F."/>
            <person name="Chen W."/>
            <person name="Ni D."/>
            <person name="Usadel B."/>
            <person name="Fernie A.R."/>
            <person name="Wen W."/>
        </authorList>
    </citation>
    <scope>NUCLEOTIDE SEQUENCE [LARGE SCALE GENOMIC DNA]</scope>
    <source>
        <strain evidence="2">cv. G240</strain>
    </source>
</reference>
<gene>
    <name evidence="1" type="ORF">HYC85_014370</name>
</gene>
<proteinExistence type="predicted"/>
<sequence length="49" mass="5623">MQPQNILSLITQSKRVGYQFQDCPSWASYASKLSNGNNAHFPFCFPTLW</sequence>
<comment type="caution">
    <text evidence="1">The sequence shown here is derived from an EMBL/GenBank/DDBJ whole genome shotgun (WGS) entry which is preliminary data.</text>
</comment>
<accession>A0A7J7H607</accession>
<name>A0A7J7H607_CAMSI</name>